<dbReference type="EMBL" id="HE804045">
    <property type="protein sequence ID" value="CCH33355.1"/>
    <property type="molecule type" value="Genomic_DNA"/>
</dbReference>
<dbReference type="PRINTS" id="PR00455">
    <property type="entry name" value="HTHTETR"/>
</dbReference>
<dbReference type="InterPro" id="IPR036271">
    <property type="entry name" value="Tet_transcr_reg_TetR-rel_C_sf"/>
</dbReference>
<dbReference type="Proteomes" id="UP000006281">
    <property type="component" value="Chromosome"/>
</dbReference>
<protein>
    <recommendedName>
        <fullName evidence="5">HTH tetR-type domain-containing protein</fullName>
    </recommendedName>
</protein>
<sequence>MNREASASARAGIGPAARWQVAASTRTSAGPEPVRVQPIAVPSDEVAADIGSLLGWELDGTVLRRVLVRPVLSRPVEETRSARKRRAILDAARTVFLRNGYQGAGMDEIAALAEVSKQTVYKHFADKERLFTEIITADIRAGEQRSDAVLESLPESTDPEADLREIARRLVTVVTRPHLVRMRRVVIGEADRFPDLARAWYTSGPERGYERLAHRFAQLGDQGRLTTPDPLLAAQQFVWLALSVPLNRAMFDPEPFTTAELHRFADEAVRTFLAAFGPAR</sequence>
<keyword evidence="1" id="KW-0805">Transcription regulation</keyword>
<dbReference type="eggNOG" id="COG1309">
    <property type="taxonomic scope" value="Bacteria"/>
</dbReference>
<proteinExistence type="predicted"/>
<dbReference type="Pfam" id="PF00440">
    <property type="entry name" value="TetR_N"/>
    <property type="match status" value="1"/>
</dbReference>
<dbReference type="InterPro" id="IPR001647">
    <property type="entry name" value="HTH_TetR"/>
</dbReference>
<evidence type="ECO:0000313" key="6">
    <source>
        <dbReference type="EMBL" id="CCH33355.1"/>
    </source>
</evidence>
<dbReference type="KEGG" id="sesp:BN6_61020"/>
<dbReference type="AlphaFoldDB" id="K0JZC4"/>
<keyword evidence="7" id="KW-1185">Reference proteome</keyword>
<dbReference type="GO" id="GO:0045892">
    <property type="term" value="P:negative regulation of DNA-templated transcription"/>
    <property type="evidence" value="ECO:0007669"/>
    <property type="project" value="UniProtKB-ARBA"/>
</dbReference>
<evidence type="ECO:0000256" key="1">
    <source>
        <dbReference type="ARBA" id="ARBA00023015"/>
    </source>
</evidence>
<dbReference type="Pfam" id="PF14246">
    <property type="entry name" value="TetR_C_7"/>
    <property type="match status" value="1"/>
</dbReference>
<evidence type="ECO:0000256" key="2">
    <source>
        <dbReference type="ARBA" id="ARBA00023125"/>
    </source>
</evidence>
<organism evidence="6 7">
    <name type="scientific">Saccharothrix espanaensis (strain ATCC 51144 / DSM 44229 / JCM 9112 / NBRC 15066 / NRRL 15764)</name>
    <dbReference type="NCBI Taxonomy" id="1179773"/>
    <lineage>
        <taxon>Bacteria</taxon>
        <taxon>Bacillati</taxon>
        <taxon>Actinomycetota</taxon>
        <taxon>Actinomycetes</taxon>
        <taxon>Pseudonocardiales</taxon>
        <taxon>Pseudonocardiaceae</taxon>
        <taxon>Saccharothrix</taxon>
    </lineage>
</organism>
<dbReference type="FunFam" id="1.10.10.60:FF:000141">
    <property type="entry name" value="TetR family transcriptional regulator"/>
    <property type="match status" value="1"/>
</dbReference>
<name>K0JZC4_SACES</name>
<dbReference type="GO" id="GO:0003700">
    <property type="term" value="F:DNA-binding transcription factor activity"/>
    <property type="evidence" value="ECO:0007669"/>
    <property type="project" value="TreeGrafter"/>
</dbReference>
<dbReference type="PANTHER" id="PTHR30055">
    <property type="entry name" value="HTH-TYPE TRANSCRIPTIONAL REGULATOR RUTR"/>
    <property type="match status" value="1"/>
</dbReference>
<dbReference type="SUPFAM" id="SSF48498">
    <property type="entry name" value="Tetracyclin repressor-like, C-terminal domain"/>
    <property type="match status" value="1"/>
</dbReference>
<dbReference type="InterPro" id="IPR009057">
    <property type="entry name" value="Homeodomain-like_sf"/>
</dbReference>
<gene>
    <name evidence="6" type="ordered locus">BN6_61020</name>
</gene>
<dbReference type="HOGENOM" id="CLU_069356_27_0_11"/>
<dbReference type="InterPro" id="IPR050109">
    <property type="entry name" value="HTH-type_TetR-like_transc_reg"/>
</dbReference>
<dbReference type="PANTHER" id="PTHR30055:SF146">
    <property type="entry name" value="HTH-TYPE TRANSCRIPTIONAL DUAL REGULATOR CECR"/>
    <property type="match status" value="1"/>
</dbReference>
<dbReference type="SUPFAM" id="SSF46689">
    <property type="entry name" value="Homeodomain-like"/>
    <property type="match status" value="1"/>
</dbReference>
<keyword evidence="3" id="KW-0804">Transcription</keyword>
<dbReference type="GO" id="GO:0000976">
    <property type="term" value="F:transcription cis-regulatory region binding"/>
    <property type="evidence" value="ECO:0007669"/>
    <property type="project" value="TreeGrafter"/>
</dbReference>
<dbReference type="PATRIC" id="fig|1179773.3.peg.6146"/>
<evidence type="ECO:0000313" key="7">
    <source>
        <dbReference type="Proteomes" id="UP000006281"/>
    </source>
</evidence>
<keyword evidence="2 4" id="KW-0238">DNA-binding</keyword>
<accession>K0JZC4</accession>
<dbReference type="PROSITE" id="PS50977">
    <property type="entry name" value="HTH_TETR_2"/>
    <property type="match status" value="1"/>
</dbReference>
<evidence type="ECO:0000256" key="3">
    <source>
        <dbReference type="ARBA" id="ARBA00023163"/>
    </source>
</evidence>
<evidence type="ECO:0000256" key="4">
    <source>
        <dbReference type="PROSITE-ProRule" id="PRU00335"/>
    </source>
</evidence>
<feature type="DNA-binding region" description="H-T-H motif" evidence="4">
    <location>
        <begin position="105"/>
        <end position="124"/>
    </location>
</feature>
<reference evidence="6 7" key="1">
    <citation type="journal article" date="2012" name="BMC Genomics">
        <title>Complete genome sequence of Saccharothrix espanaensis DSM 44229T and comparison to the other completely sequenced Pseudonocardiaceae.</title>
        <authorList>
            <person name="Strobel T."/>
            <person name="Al-Dilaimi A."/>
            <person name="Blom J."/>
            <person name="Gessner A."/>
            <person name="Kalinowski J."/>
            <person name="Luzhetska M."/>
            <person name="Puhler A."/>
            <person name="Szczepanowski R."/>
            <person name="Bechthold A."/>
            <person name="Ruckert C."/>
        </authorList>
    </citation>
    <scope>NUCLEOTIDE SEQUENCE [LARGE SCALE GENOMIC DNA]</scope>
    <source>
        <strain evidence="7">ATCC 51144 / DSM 44229 / JCM 9112 / NBRC 15066 / NRRL 15764</strain>
    </source>
</reference>
<feature type="domain" description="HTH tetR-type" evidence="5">
    <location>
        <begin position="82"/>
        <end position="142"/>
    </location>
</feature>
<evidence type="ECO:0000259" key="5">
    <source>
        <dbReference type="PROSITE" id="PS50977"/>
    </source>
</evidence>
<dbReference type="InterPro" id="IPR039536">
    <property type="entry name" value="TetR_C_Proteobacteria"/>
</dbReference>
<dbReference type="Gene3D" id="1.10.357.10">
    <property type="entry name" value="Tetracycline Repressor, domain 2"/>
    <property type="match status" value="1"/>
</dbReference>